<organism evidence="2 3">
    <name type="scientific">Winogradskya humida</name>
    <dbReference type="NCBI Taxonomy" id="113566"/>
    <lineage>
        <taxon>Bacteria</taxon>
        <taxon>Bacillati</taxon>
        <taxon>Actinomycetota</taxon>
        <taxon>Actinomycetes</taxon>
        <taxon>Micromonosporales</taxon>
        <taxon>Micromonosporaceae</taxon>
        <taxon>Winogradskya</taxon>
    </lineage>
</organism>
<accession>A0ABQ3ZKT5</accession>
<dbReference type="Gene3D" id="1.10.260.40">
    <property type="entry name" value="lambda repressor-like DNA-binding domains"/>
    <property type="match status" value="1"/>
</dbReference>
<evidence type="ECO:0000259" key="1">
    <source>
        <dbReference type="PROSITE" id="PS50943"/>
    </source>
</evidence>
<dbReference type="InterPro" id="IPR001387">
    <property type="entry name" value="Cro/C1-type_HTH"/>
</dbReference>
<reference evidence="2 3" key="1">
    <citation type="submission" date="2021-01" db="EMBL/GenBank/DDBJ databases">
        <title>Whole genome shotgun sequence of Actinoplanes humidus NBRC 14915.</title>
        <authorList>
            <person name="Komaki H."/>
            <person name="Tamura T."/>
        </authorList>
    </citation>
    <scope>NUCLEOTIDE SEQUENCE [LARGE SCALE GENOMIC DNA]</scope>
    <source>
        <strain evidence="2 3">NBRC 14915</strain>
    </source>
</reference>
<dbReference type="PANTHER" id="PTHR35010">
    <property type="entry name" value="BLL4672 PROTEIN-RELATED"/>
    <property type="match status" value="1"/>
</dbReference>
<dbReference type="InterPro" id="IPR041413">
    <property type="entry name" value="MLTR_LBD"/>
</dbReference>
<keyword evidence="3" id="KW-1185">Reference proteome</keyword>
<evidence type="ECO:0000313" key="3">
    <source>
        <dbReference type="Proteomes" id="UP000603200"/>
    </source>
</evidence>
<dbReference type="SUPFAM" id="SSF47413">
    <property type="entry name" value="lambda repressor-like DNA-binding domains"/>
    <property type="match status" value="1"/>
</dbReference>
<dbReference type="SMART" id="SM00530">
    <property type="entry name" value="HTH_XRE"/>
    <property type="match status" value="1"/>
</dbReference>
<feature type="domain" description="HTH cro/C1-type" evidence="1">
    <location>
        <begin position="33"/>
        <end position="80"/>
    </location>
</feature>
<dbReference type="RefSeq" id="WP_203836430.1">
    <property type="nucleotide sequence ID" value="NZ_BAAATV010000005.1"/>
</dbReference>
<protein>
    <submittedName>
        <fullName evidence="2">Transcriptional regulator</fullName>
    </submittedName>
</protein>
<name>A0ABQ3ZKT5_9ACTN</name>
<dbReference type="EMBL" id="BOMN01000027">
    <property type="protein sequence ID" value="GIE19200.1"/>
    <property type="molecule type" value="Genomic_DNA"/>
</dbReference>
<dbReference type="Proteomes" id="UP000603200">
    <property type="component" value="Unassembled WGS sequence"/>
</dbReference>
<dbReference type="CDD" id="cd00093">
    <property type="entry name" value="HTH_XRE"/>
    <property type="match status" value="1"/>
</dbReference>
<gene>
    <name evidence="2" type="ORF">Ahu01nite_023020</name>
</gene>
<evidence type="ECO:0000313" key="2">
    <source>
        <dbReference type="EMBL" id="GIE19200.1"/>
    </source>
</evidence>
<dbReference type="Gene3D" id="3.30.450.180">
    <property type="match status" value="1"/>
</dbReference>
<sequence length="267" mass="29641">MRDELAHFLRTRRSRVRPEDVGLVSYGARRVPGLRREELARLAGVSPIYYTRLEQGQSTNASESVIEAIARALVLSEDERAYLHEIARPRPVAKSRTTTVEAGVERLITAMGDVPALVLGRRTEVLAWNELGHLLFAGHYDRDARPNLTRMLFLDPHTRELYRRWDEEAARAVASLRVIAGKHPDDPAMAALVGELTMKSPEFAACWAGHPVQVCTSGSKYLHHPVVGDVDLDFEALHLPGTDGHRIITYTAAPGSSTEAALRLIRS</sequence>
<dbReference type="Pfam" id="PF17765">
    <property type="entry name" value="MLTR_LBD"/>
    <property type="match status" value="1"/>
</dbReference>
<dbReference type="PANTHER" id="PTHR35010:SF2">
    <property type="entry name" value="BLL4672 PROTEIN"/>
    <property type="match status" value="1"/>
</dbReference>
<dbReference type="InterPro" id="IPR010982">
    <property type="entry name" value="Lambda_DNA-bd_dom_sf"/>
</dbReference>
<comment type="caution">
    <text evidence="2">The sequence shown here is derived from an EMBL/GenBank/DDBJ whole genome shotgun (WGS) entry which is preliminary data.</text>
</comment>
<proteinExistence type="predicted"/>
<dbReference type="PROSITE" id="PS50943">
    <property type="entry name" value="HTH_CROC1"/>
    <property type="match status" value="1"/>
</dbReference>
<dbReference type="Pfam" id="PF13560">
    <property type="entry name" value="HTH_31"/>
    <property type="match status" value="1"/>
</dbReference>